<organism evidence="2 3">
    <name type="scientific">Actinopolyspora mortivallis</name>
    <dbReference type="NCBI Taxonomy" id="33906"/>
    <lineage>
        <taxon>Bacteria</taxon>
        <taxon>Bacillati</taxon>
        <taxon>Actinomycetota</taxon>
        <taxon>Actinomycetes</taxon>
        <taxon>Actinopolysporales</taxon>
        <taxon>Actinopolysporaceae</taxon>
        <taxon>Actinopolyspora</taxon>
    </lineage>
</organism>
<dbReference type="SUPFAM" id="SSF81301">
    <property type="entry name" value="Nucleotidyltransferase"/>
    <property type="match status" value="1"/>
</dbReference>
<dbReference type="InterPro" id="IPR043519">
    <property type="entry name" value="NT_sf"/>
</dbReference>
<protein>
    <submittedName>
        <fullName evidence="2">DNA polymerase subunit beta</fullName>
    </submittedName>
</protein>
<dbReference type="Proteomes" id="UP000239352">
    <property type="component" value="Unassembled WGS sequence"/>
</dbReference>
<proteinExistence type="predicted"/>
<dbReference type="RefSeq" id="WP_106115177.1">
    <property type="nucleotide sequence ID" value="NZ_PVSR01000051.1"/>
</dbReference>
<keyword evidence="3" id="KW-1185">Reference proteome</keyword>
<dbReference type="InParanoid" id="A0A2T0GS12"/>
<sequence>MDEESFSRRIADRLAALPGVEAVALGGSRALGTHRVDSDWDFALYYRGGFAPESLREVGWPGEVSELGAWGRIFNGGAWLRVEDLPVDVHFRDLDEVEREIVQAQRGSFRFEPLLFHLAGIPSYLLLAELATGRVLRGQLPHPDFPSRLRESARSTWWSYAELVFEYARANHAPHGRVAQCTALLTQAASQSAHAVLAGRGEWITNEKRLLSRAGLEELDVIVRRARPDSLGETVRAARALCSAAVTAAGER</sequence>
<dbReference type="GO" id="GO:0016779">
    <property type="term" value="F:nucleotidyltransferase activity"/>
    <property type="evidence" value="ECO:0007669"/>
    <property type="project" value="InterPro"/>
</dbReference>
<dbReference type="AlphaFoldDB" id="A0A2T0GS12"/>
<dbReference type="STRING" id="1050202.GCA_000384035_01722"/>
<comment type="caution">
    <text evidence="2">The sequence shown here is derived from an EMBL/GenBank/DDBJ whole genome shotgun (WGS) entry which is preliminary data.</text>
</comment>
<dbReference type="EMBL" id="PVSR01000051">
    <property type="protein sequence ID" value="PRW61887.1"/>
    <property type="molecule type" value="Genomic_DNA"/>
</dbReference>
<dbReference type="Pfam" id="PF01909">
    <property type="entry name" value="NTP_transf_2"/>
    <property type="match status" value="1"/>
</dbReference>
<feature type="domain" description="Polymerase nucleotidyl transferase" evidence="1">
    <location>
        <begin position="8"/>
        <end position="90"/>
    </location>
</feature>
<reference evidence="2 3" key="1">
    <citation type="submission" date="2018-03" db="EMBL/GenBank/DDBJ databases">
        <title>Actinopolyspora mortivallis from Sahara, screening for active biomolecules.</title>
        <authorList>
            <person name="Selama O."/>
            <person name="Wellington E.M.H."/>
            <person name="Hacene H."/>
        </authorList>
    </citation>
    <scope>NUCLEOTIDE SEQUENCE [LARGE SCALE GENOMIC DNA]</scope>
    <source>
        <strain evidence="2 3">M5A</strain>
    </source>
</reference>
<dbReference type="Gene3D" id="3.30.460.10">
    <property type="entry name" value="Beta Polymerase, domain 2"/>
    <property type="match status" value="1"/>
</dbReference>
<evidence type="ECO:0000313" key="3">
    <source>
        <dbReference type="Proteomes" id="UP000239352"/>
    </source>
</evidence>
<gene>
    <name evidence="2" type="ORF">CEP50_18340</name>
</gene>
<dbReference type="CDD" id="cd05403">
    <property type="entry name" value="NT_KNTase_like"/>
    <property type="match status" value="1"/>
</dbReference>
<evidence type="ECO:0000313" key="2">
    <source>
        <dbReference type="EMBL" id="PRW61887.1"/>
    </source>
</evidence>
<dbReference type="InterPro" id="IPR002934">
    <property type="entry name" value="Polymerase_NTP_transf_dom"/>
</dbReference>
<name>A0A2T0GS12_ACTMO</name>
<evidence type="ECO:0000259" key="1">
    <source>
        <dbReference type="Pfam" id="PF01909"/>
    </source>
</evidence>
<accession>A0A2T0GS12</accession>